<sequence length="102" mass="10933">MTNDQVLVILACAVIVLGIYMAVKGNPSMVRERLGSGVSPENERKFMMTIGGAIGIIGLDLLVLALLALYHPVSQEVILVILGIGIALFAVVVLIGQRCFRR</sequence>
<dbReference type="Proteomes" id="UP000823886">
    <property type="component" value="Unassembled WGS sequence"/>
</dbReference>
<evidence type="ECO:0008006" key="4">
    <source>
        <dbReference type="Google" id="ProtNLM"/>
    </source>
</evidence>
<evidence type="ECO:0000256" key="1">
    <source>
        <dbReference type="SAM" id="Phobius"/>
    </source>
</evidence>
<dbReference type="AlphaFoldDB" id="A0A9D2TE19"/>
<reference evidence="2" key="2">
    <citation type="submission" date="2021-04" db="EMBL/GenBank/DDBJ databases">
        <authorList>
            <person name="Gilroy R."/>
        </authorList>
    </citation>
    <scope>NUCLEOTIDE SEQUENCE</scope>
    <source>
        <strain evidence="2">ChiBcec2-3848</strain>
    </source>
</reference>
<organism evidence="2 3">
    <name type="scientific">Candidatus Blautia merdavium</name>
    <dbReference type="NCBI Taxonomy" id="2838494"/>
    <lineage>
        <taxon>Bacteria</taxon>
        <taxon>Bacillati</taxon>
        <taxon>Bacillota</taxon>
        <taxon>Clostridia</taxon>
        <taxon>Lachnospirales</taxon>
        <taxon>Lachnospiraceae</taxon>
        <taxon>Blautia</taxon>
    </lineage>
</organism>
<keyword evidence="1" id="KW-0472">Membrane</keyword>
<feature type="transmembrane region" description="Helical" evidence="1">
    <location>
        <begin position="77"/>
        <end position="96"/>
    </location>
</feature>
<protein>
    <recommendedName>
        <fullName evidence="4">DUF3784 domain-containing protein</fullName>
    </recommendedName>
</protein>
<keyword evidence="1" id="KW-1133">Transmembrane helix</keyword>
<keyword evidence="1" id="KW-0812">Transmembrane</keyword>
<proteinExistence type="predicted"/>
<gene>
    <name evidence="2" type="ORF">H9753_15940</name>
</gene>
<accession>A0A9D2TE19</accession>
<comment type="caution">
    <text evidence="2">The sequence shown here is derived from an EMBL/GenBank/DDBJ whole genome shotgun (WGS) entry which is preliminary data.</text>
</comment>
<feature type="transmembrane region" description="Helical" evidence="1">
    <location>
        <begin position="6"/>
        <end position="25"/>
    </location>
</feature>
<evidence type="ECO:0000313" key="3">
    <source>
        <dbReference type="Proteomes" id="UP000823886"/>
    </source>
</evidence>
<evidence type="ECO:0000313" key="2">
    <source>
        <dbReference type="EMBL" id="HJC65082.1"/>
    </source>
</evidence>
<name>A0A9D2TE19_9FIRM</name>
<dbReference type="EMBL" id="DWVZ01000235">
    <property type="protein sequence ID" value="HJC65082.1"/>
    <property type="molecule type" value="Genomic_DNA"/>
</dbReference>
<feature type="transmembrane region" description="Helical" evidence="1">
    <location>
        <begin position="46"/>
        <end position="71"/>
    </location>
</feature>
<reference evidence="2" key="1">
    <citation type="journal article" date="2021" name="PeerJ">
        <title>Extensive microbial diversity within the chicken gut microbiome revealed by metagenomics and culture.</title>
        <authorList>
            <person name="Gilroy R."/>
            <person name="Ravi A."/>
            <person name="Getino M."/>
            <person name="Pursley I."/>
            <person name="Horton D.L."/>
            <person name="Alikhan N.F."/>
            <person name="Baker D."/>
            <person name="Gharbi K."/>
            <person name="Hall N."/>
            <person name="Watson M."/>
            <person name="Adriaenssens E.M."/>
            <person name="Foster-Nyarko E."/>
            <person name="Jarju S."/>
            <person name="Secka A."/>
            <person name="Antonio M."/>
            <person name="Oren A."/>
            <person name="Chaudhuri R.R."/>
            <person name="La Ragione R."/>
            <person name="Hildebrand F."/>
            <person name="Pallen M.J."/>
        </authorList>
    </citation>
    <scope>NUCLEOTIDE SEQUENCE</scope>
    <source>
        <strain evidence="2">ChiBcec2-3848</strain>
    </source>
</reference>